<dbReference type="STRING" id="748449.Halha_2557"/>
<feature type="transmembrane region" description="Helical" evidence="8">
    <location>
        <begin position="113"/>
        <end position="129"/>
    </location>
</feature>
<dbReference type="RefSeq" id="WP_015328143.1">
    <property type="nucleotide sequence ID" value="NC_019978.1"/>
</dbReference>
<dbReference type="GO" id="GO:0009847">
    <property type="term" value="P:spore germination"/>
    <property type="evidence" value="ECO:0007669"/>
    <property type="project" value="InterPro"/>
</dbReference>
<feature type="transmembrane region" description="Helical" evidence="8">
    <location>
        <begin position="141"/>
        <end position="161"/>
    </location>
</feature>
<comment type="similarity">
    <text evidence="2">Belongs to the amino acid-polyamine-organocation (APC) superfamily. Spore germination protein (SGP) (TC 2.A.3.9) family.</text>
</comment>
<evidence type="ECO:0000256" key="5">
    <source>
        <dbReference type="ARBA" id="ARBA00022692"/>
    </source>
</evidence>
<evidence type="ECO:0000256" key="1">
    <source>
        <dbReference type="ARBA" id="ARBA00004141"/>
    </source>
</evidence>
<evidence type="ECO:0000256" key="8">
    <source>
        <dbReference type="SAM" id="Phobius"/>
    </source>
</evidence>
<dbReference type="PANTHER" id="PTHR34975:SF2">
    <property type="entry name" value="SPORE GERMINATION PROTEIN A2"/>
    <property type="match status" value="1"/>
</dbReference>
<name>L0KBP6_HALHC</name>
<dbReference type="KEGG" id="hhl:Halha_2557"/>
<keyword evidence="7 8" id="KW-0472">Membrane</keyword>
<comment type="subcellular location">
    <subcellularLocation>
        <location evidence="1">Membrane</location>
        <topology evidence="1">Multi-pass membrane protein</topology>
    </subcellularLocation>
</comment>
<feature type="transmembrane region" description="Helical" evidence="8">
    <location>
        <begin position="9"/>
        <end position="28"/>
    </location>
</feature>
<evidence type="ECO:0000256" key="3">
    <source>
        <dbReference type="ARBA" id="ARBA00022448"/>
    </source>
</evidence>
<dbReference type="OrthoDB" id="1891864at2"/>
<keyword evidence="10" id="KW-1185">Reference proteome</keyword>
<sequence>MKLISNTQFFLIVINFIIGSTILFPLGIKAKQDAYLVILTGAFLQLIMSLIYLKINSISPEDNFVQLAKKIFGKYLGWLVGVIYSTFFLYIAIRNTRDLAEQIVQNFTPRIDITSVIIFSIILVIYATYSNLSTIGRVIGIIYPFVILFLVTTSTLLITLKGDFRNLQPVLAKGFKPILKALYPGILGFPVAETAIFMMIFPKVNTSLTGLKKSFLIATTFTYLILTLNTIMMLTILGSMLTGKLTFPLIQATELLGIELLHLNFFISLVMVLSLIMKITLLTYAGLQGYSQLFKIPYKKMTLFIPPVIGYLALPIAKGYPQHIRFGLNQSLYINIVVGIYIPLLTLTIYYFKKGIKKIFK</sequence>
<feature type="transmembrane region" description="Helical" evidence="8">
    <location>
        <begin position="75"/>
        <end position="93"/>
    </location>
</feature>
<gene>
    <name evidence="9" type="ordered locus">Halha_2557</name>
</gene>
<feature type="transmembrane region" description="Helical" evidence="8">
    <location>
        <begin position="181"/>
        <end position="202"/>
    </location>
</feature>
<feature type="transmembrane region" description="Helical" evidence="8">
    <location>
        <begin position="301"/>
        <end position="320"/>
    </location>
</feature>
<dbReference type="Proteomes" id="UP000010880">
    <property type="component" value="Chromosome"/>
</dbReference>
<dbReference type="InterPro" id="IPR004761">
    <property type="entry name" value="Spore_GerAB"/>
</dbReference>
<dbReference type="NCBIfam" id="TIGR00912">
    <property type="entry name" value="2A0309"/>
    <property type="match status" value="1"/>
</dbReference>
<proteinExistence type="inferred from homology"/>
<keyword evidence="6 8" id="KW-1133">Transmembrane helix</keyword>
<keyword evidence="4" id="KW-0309">Germination</keyword>
<evidence type="ECO:0000256" key="7">
    <source>
        <dbReference type="ARBA" id="ARBA00023136"/>
    </source>
</evidence>
<evidence type="ECO:0000313" key="10">
    <source>
        <dbReference type="Proteomes" id="UP000010880"/>
    </source>
</evidence>
<dbReference type="PANTHER" id="PTHR34975">
    <property type="entry name" value="SPORE GERMINATION PROTEIN A2"/>
    <property type="match status" value="1"/>
</dbReference>
<evidence type="ECO:0000256" key="2">
    <source>
        <dbReference type="ARBA" id="ARBA00007998"/>
    </source>
</evidence>
<dbReference type="EMBL" id="CP003359">
    <property type="protein sequence ID" value="AGB42431.1"/>
    <property type="molecule type" value="Genomic_DNA"/>
</dbReference>
<dbReference type="GO" id="GO:0016020">
    <property type="term" value="C:membrane"/>
    <property type="evidence" value="ECO:0007669"/>
    <property type="project" value="UniProtKB-SubCell"/>
</dbReference>
<evidence type="ECO:0000256" key="6">
    <source>
        <dbReference type="ARBA" id="ARBA00022989"/>
    </source>
</evidence>
<feature type="transmembrane region" description="Helical" evidence="8">
    <location>
        <begin position="261"/>
        <end position="281"/>
    </location>
</feature>
<keyword evidence="3" id="KW-0813">Transport</keyword>
<dbReference type="AlphaFoldDB" id="L0KBP6"/>
<protein>
    <submittedName>
        <fullName evidence="9">Spore germination protein, amino acid permease</fullName>
    </submittedName>
</protein>
<dbReference type="HOGENOM" id="CLU_047547_1_1_9"/>
<evidence type="ECO:0000313" key="9">
    <source>
        <dbReference type="EMBL" id="AGB42431.1"/>
    </source>
</evidence>
<organism evidence="9 10">
    <name type="scientific">Halobacteroides halobius (strain ATCC 35273 / DSM 5150 / MD-1)</name>
    <dbReference type="NCBI Taxonomy" id="748449"/>
    <lineage>
        <taxon>Bacteria</taxon>
        <taxon>Bacillati</taxon>
        <taxon>Bacillota</taxon>
        <taxon>Clostridia</taxon>
        <taxon>Halanaerobiales</taxon>
        <taxon>Halobacteroidaceae</taxon>
        <taxon>Halobacteroides</taxon>
    </lineage>
</organism>
<evidence type="ECO:0000256" key="4">
    <source>
        <dbReference type="ARBA" id="ARBA00022544"/>
    </source>
</evidence>
<feature type="transmembrane region" description="Helical" evidence="8">
    <location>
        <begin position="214"/>
        <end position="241"/>
    </location>
</feature>
<feature type="transmembrane region" description="Helical" evidence="8">
    <location>
        <begin position="34"/>
        <end position="55"/>
    </location>
</feature>
<keyword evidence="5 8" id="KW-0812">Transmembrane</keyword>
<accession>L0KBP6</accession>
<dbReference type="eggNOG" id="COG0531">
    <property type="taxonomic scope" value="Bacteria"/>
</dbReference>
<reference evidence="10" key="1">
    <citation type="submission" date="2012-02" db="EMBL/GenBank/DDBJ databases">
        <title>The complete genome of Halobacteroides halobius DSM 5150.</title>
        <authorList>
            <person name="Lucas S."/>
            <person name="Copeland A."/>
            <person name="Lapidus A."/>
            <person name="Glavina del Rio T."/>
            <person name="Dalin E."/>
            <person name="Tice H."/>
            <person name="Bruce D."/>
            <person name="Goodwin L."/>
            <person name="Pitluck S."/>
            <person name="Peters L."/>
            <person name="Mikhailova N."/>
            <person name="Gu W."/>
            <person name="Kyrpides N."/>
            <person name="Mavromatis K."/>
            <person name="Ivanova N."/>
            <person name="Brettin T."/>
            <person name="Detter J.C."/>
            <person name="Han C."/>
            <person name="Larimer F."/>
            <person name="Land M."/>
            <person name="Hauser L."/>
            <person name="Markowitz V."/>
            <person name="Cheng J.-F."/>
            <person name="Hugenholtz P."/>
            <person name="Woyke T."/>
            <person name="Wu D."/>
            <person name="Tindall B."/>
            <person name="Pomrenke H."/>
            <person name="Brambilla E."/>
            <person name="Klenk H.-P."/>
            <person name="Eisen J.A."/>
        </authorList>
    </citation>
    <scope>NUCLEOTIDE SEQUENCE [LARGE SCALE GENOMIC DNA]</scope>
    <source>
        <strain evidence="10">ATCC 35273 / DSM 5150 / MD-1</strain>
    </source>
</reference>
<dbReference type="Pfam" id="PF03845">
    <property type="entry name" value="Spore_permease"/>
    <property type="match status" value="1"/>
</dbReference>
<feature type="transmembrane region" description="Helical" evidence="8">
    <location>
        <begin position="332"/>
        <end position="352"/>
    </location>
</feature>